<evidence type="ECO:0008006" key="11">
    <source>
        <dbReference type="Google" id="ProtNLM"/>
    </source>
</evidence>
<dbReference type="PANTHER" id="PTHR36115:SF4">
    <property type="entry name" value="MEMBRANE PROTEIN"/>
    <property type="match status" value="1"/>
</dbReference>
<dbReference type="GO" id="GO:0005886">
    <property type="term" value="C:plasma membrane"/>
    <property type="evidence" value="ECO:0007669"/>
    <property type="project" value="UniProtKB-SubCell"/>
</dbReference>
<dbReference type="RefSeq" id="WP_110359080.1">
    <property type="nucleotide sequence ID" value="NZ_QFLI01000001.1"/>
</dbReference>
<proteinExistence type="predicted"/>
<organism evidence="9 10">
    <name type="scientific">Marinifilum breve</name>
    <dbReference type="NCBI Taxonomy" id="2184082"/>
    <lineage>
        <taxon>Bacteria</taxon>
        <taxon>Pseudomonadati</taxon>
        <taxon>Bacteroidota</taxon>
        <taxon>Bacteroidia</taxon>
        <taxon>Marinilabiliales</taxon>
        <taxon>Marinifilaceae</taxon>
    </lineage>
</organism>
<evidence type="ECO:0000256" key="2">
    <source>
        <dbReference type="ARBA" id="ARBA00022475"/>
    </source>
</evidence>
<gene>
    <name evidence="9" type="ORF">DF185_02180</name>
</gene>
<feature type="transmembrane region" description="Helical" evidence="6">
    <location>
        <begin position="120"/>
        <end position="141"/>
    </location>
</feature>
<keyword evidence="4 6" id="KW-1133">Transmembrane helix</keyword>
<sequence length="252" mass="27639">MIECPKCGSVNPSGSAFCEQCKSNLAFELIDHPLCPLCLTQYERGDFFCEKDGNRLIDKSELSFRCTKCGKSYEQDVKYCPEDGGKVANCVGNDFANGRVLQDNNVQAPASLKKRFVASLLDGLIGTGFMLPSIFCMITGTQAINHGAYDRGLVLWCFAAALYLLPILYFLLKDGMGKGQSWGKKAMDLQVIQEESNKVCSYKKSFGRNGVMLLLNFVPLVGSFIEPIVLLASNDGKRLGDKAAKTIVVEIN</sequence>
<evidence type="ECO:0000256" key="5">
    <source>
        <dbReference type="ARBA" id="ARBA00023136"/>
    </source>
</evidence>
<dbReference type="AlphaFoldDB" id="A0A2V4A3T6"/>
<keyword evidence="3 6" id="KW-0812">Transmembrane</keyword>
<feature type="domain" description="DZANK-type" evidence="8">
    <location>
        <begin position="4"/>
        <end position="51"/>
    </location>
</feature>
<evidence type="ECO:0000256" key="1">
    <source>
        <dbReference type="ARBA" id="ARBA00004651"/>
    </source>
</evidence>
<evidence type="ECO:0000256" key="4">
    <source>
        <dbReference type="ARBA" id="ARBA00022989"/>
    </source>
</evidence>
<evidence type="ECO:0000256" key="6">
    <source>
        <dbReference type="SAM" id="Phobius"/>
    </source>
</evidence>
<keyword evidence="10" id="KW-1185">Reference proteome</keyword>
<dbReference type="OrthoDB" id="9814143at2"/>
<dbReference type="InterPro" id="IPR051791">
    <property type="entry name" value="Pra-immunoreactive"/>
</dbReference>
<feature type="domain" description="RDD" evidence="7">
    <location>
        <begin position="110"/>
        <end position="245"/>
    </location>
</feature>
<evidence type="ECO:0000256" key="3">
    <source>
        <dbReference type="ARBA" id="ARBA00022692"/>
    </source>
</evidence>
<reference evidence="9 10" key="1">
    <citation type="submission" date="2018-05" db="EMBL/GenBank/DDBJ databases">
        <title>Marinifilum breve JC075T sp. nov., a marine bacterium isolated from Yongle Blue Hole in the South China Sea.</title>
        <authorList>
            <person name="Fu T."/>
        </authorList>
    </citation>
    <scope>NUCLEOTIDE SEQUENCE [LARGE SCALE GENOMIC DNA]</scope>
    <source>
        <strain evidence="9 10">JC075</strain>
    </source>
</reference>
<comment type="subcellular location">
    <subcellularLocation>
        <location evidence="1">Cell membrane</location>
        <topology evidence="1">Multi-pass membrane protein</topology>
    </subcellularLocation>
</comment>
<accession>A0A2V4A3T6</accession>
<dbReference type="Proteomes" id="UP000248079">
    <property type="component" value="Unassembled WGS sequence"/>
</dbReference>
<dbReference type="PANTHER" id="PTHR36115">
    <property type="entry name" value="PROLINE-RICH ANTIGEN HOMOLOG-RELATED"/>
    <property type="match status" value="1"/>
</dbReference>
<comment type="caution">
    <text evidence="9">The sequence shown here is derived from an EMBL/GenBank/DDBJ whole genome shotgun (WGS) entry which is preliminary data.</text>
</comment>
<dbReference type="EMBL" id="QFLI01000001">
    <property type="protein sequence ID" value="PXY02923.1"/>
    <property type="molecule type" value="Genomic_DNA"/>
</dbReference>
<protein>
    <recommendedName>
        <fullName evidence="11">RDD domain-containing protein</fullName>
    </recommendedName>
</protein>
<feature type="transmembrane region" description="Helical" evidence="6">
    <location>
        <begin position="211"/>
        <end position="232"/>
    </location>
</feature>
<keyword evidence="5 6" id="KW-0472">Membrane</keyword>
<evidence type="ECO:0000313" key="9">
    <source>
        <dbReference type="EMBL" id="PXY02923.1"/>
    </source>
</evidence>
<dbReference type="Pfam" id="PF12773">
    <property type="entry name" value="DZR"/>
    <property type="match status" value="1"/>
</dbReference>
<evidence type="ECO:0000259" key="8">
    <source>
        <dbReference type="Pfam" id="PF12773"/>
    </source>
</evidence>
<name>A0A2V4A3T6_9BACT</name>
<dbReference type="InterPro" id="IPR010432">
    <property type="entry name" value="RDD"/>
</dbReference>
<dbReference type="Pfam" id="PF06271">
    <property type="entry name" value="RDD"/>
    <property type="match status" value="1"/>
</dbReference>
<dbReference type="InterPro" id="IPR025874">
    <property type="entry name" value="DZR"/>
</dbReference>
<feature type="transmembrane region" description="Helical" evidence="6">
    <location>
        <begin position="153"/>
        <end position="172"/>
    </location>
</feature>
<keyword evidence="2" id="KW-1003">Cell membrane</keyword>
<evidence type="ECO:0000259" key="7">
    <source>
        <dbReference type="Pfam" id="PF06271"/>
    </source>
</evidence>
<evidence type="ECO:0000313" key="10">
    <source>
        <dbReference type="Proteomes" id="UP000248079"/>
    </source>
</evidence>